<dbReference type="HOGENOM" id="CLU_1930903_0_0_1"/>
<dbReference type="AlphaFoldDB" id="A0A0E0IX01"/>
<sequence length="131" mass="14757">MFVMLGHNVEVAVMWVAEEYCWQCNKRYDERDNGIEKEEALRHGRMCATALDHGSNTGERCDAFCSERMREDAPWWKEACIGVGGARLRHQGSSGVGEARGTRGFHFAVVQNELVGDDDVDGRGYSEEVTR</sequence>
<dbReference type="Gramene" id="ONIVA11G00100.1">
    <property type="protein sequence ID" value="ONIVA11G00100.1"/>
    <property type="gene ID" value="ONIVA11G00100"/>
</dbReference>
<name>A0A0E0IX01_ORYNI</name>
<dbReference type="Proteomes" id="UP000006591">
    <property type="component" value="Chromosome 11"/>
</dbReference>
<evidence type="ECO:0000313" key="2">
    <source>
        <dbReference type="Proteomes" id="UP000006591"/>
    </source>
</evidence>
<evidence type="ECO:0000313" key="1">
    <source>
        <dbReference type="EnsemblPlants" id="ONIVA11G00100.1"/>
    </source>
</evidence>
<organism evidence="1">
    <name type="scientific">Oryza nivara</name>
    <name type="common">Indian wild rice</name>
    <name type="synonym">Oryza sativa f. spontanea</name>
    <dbReference type="NCBI Taxonomy" id="4536"/>
    <lineage>
        <taxon>Eukaryota</taxon>
        <taxon>Viridiplantae</taxon>
        <taxon>Streptophyta</taxon>
        <taxon>Embryophyta</taxon>
        <taxon>Tracheophyta</taxon>
        <taxon>Spermatophyta</taxon>
        <taxon>Magnoliopsida</taxon>
        <taxon>Liliopsida</taxon>
        <taxon>Poales</taxon>
        <taxon>Poaceae</taxon>
        <taxon>BOP clade</taxon>
        <taxon>Oryzoideae</taxon>
        <taxon>Oryzeae</taxon>
        <taxon>Oryzinae</taxon>
        <taxon>Oryza</taxon>
    </lineage>
</organism>
<proteinExistence type="predicted"/>
<protein>
    <submittedName>
        <fullName evidence="1">Uncharacterized protein</fullName>
    </submittedName>
</protein>
<reference evidence="1" key="2">
    <citation type="submission" date="2018-04" db="EMBL/GenBank/DDBJ databases">
        <title>OnivRS2 (Oryza nivara Reference Sequence Version 2).</title>
        <authorList>
            <person name="Zhang J."/>
            <person name="Kudrna D."/>
            <person name="Lee S."/>
            <person name="Talag J."/>
            <person name="Rajasekar S."/>
            <person name="Welchert J."/>
            <person name="Hsing Y.-I."/>
            <person name="Wing R.A."/>
        </authorList>
    </citation>
    <scope>NUCLEOTIDE SEQUENCE [LARGE SCALE GENOMIC DNA]</scope>
    <source>
        <strain evidence="1">SL10</strain>
    </source>
</reference>
<accession>A0A0E0IX01</accession>
<reference evidence="1" key="1">
    <citation type="submission" date="2015-04" db="UniProtKB">
        <authorList>
            <consortium name="EnsemblPlants"/>
        </authorList>
    </citation>
    <scope>IDENTIFICATION</scope>
    <source>
        <strain evidence="1">SL10</strain>
    </source>
</reference>
<dbReference type="EnsemblPlants" id="ONIVA11G00100.1">
    <property type="protein sequence ID" value="ONIVA11G00100.1"/>
    <property type="gene ID" value="ONIVA11G00100"/>
</dbReference>
<keyword evidence="2" id="KW-1185">Reference proteome</keyword>